<keyword evidence="6 11" id="KW-0798">TonB box</keyword>
<keyword evidence="7 10" id="KW-0472">Membrane</keyword>
<keyword evidence="3 10" id="KW-1134">Transmembrane beta strand</keyword>
<evidence type="ECO:0000256" key="5">
    <source>
        <dbReference type="ARBA" id="ARBA00022729"/>
    </source>
</evidence>
<dbReference type="PANTHER" id="PTHR30069">
    <property type="entry name" value="TONB-DEPENDENT OUTER MEMBRANE RECEPTOR"/>
    <property type="match status" value="1"/>
</dbReference>
<evidence type="ECO:0000259" key="13">
    <source>
        <dbReference type="Pfam" id="PF07715"/>
    </source>
</evidence>
<evidence type="ECO:0000313" key="15">
    <source>
        <dbReference type="Proteomes" id="UP000566071"/>
    </source>
</evidence>
<dbReference type="Gene3D" id="2.170.130.10">
    <property type="entry name" value="TonB-dependent receptor, plug domain"/>
    <property type="match status" value="1"/>
</dbReference>
<dbReference type="PROSITE" id="PS52016">
    <property type="entry name" value="TONB_DEPENDENT_REC_3"/>
    <property type="match status" value="1"/>
</dbReference>
<evidence type="ECO:0000256" key="6">
    <source>
        <dbReference type="ARBA" id="ARBA00023077"/>
    </source>
</evidence>
<protein>
    <submittedName>
        <fullName evidence="14">TonB-dependent receptor</fullName>
    </submittedName>
</protein>
<evidence type="ECO:0000256" key="4">
    <source>
        <dbReference type="ARBA" id="ARBA00022692"/>
    </source>
</evidence>
<dbReference type="InterPro" id="IPR039426">
    <property type="entry name" value="TonB-dep_rcpt-like"/>
</dbReference>
<sequence length="483" mass="53719">MDAYNIDRAEVVKGPSSLIYGSDALAGVVGLIPAMPADTDRKLHGKFFTEYQGNNGLVGNGLRLTYATSHWSYALRGSYRIAKNYTNNIDGRVYNTGFRETNASASIKHTGNTGYTSLNFTLYDNLQGIPDGSRDSLTRKFTYQTLEGNVDDILNRPLASNTQLNSYQLSPLHQHIQHYRVYTKNHYRIGGGDIDALLAFQQNVRREYNHPSIPTQAGLFVRLNTINYGVNYNAPIFAHTELSFGVNGMYQNNRSKNATDFPIPDYNSFDAGVYGFAKWKYARWTIGGGLRYDQRYQHGDDFYTKTDPATNFSRHVQGQDIAGANLQFPAFNKTYHGLSLSLGSTYAINQQLNVKANIARGYRAPSITEFASNGLDPGAHIVYPGNRNFGPEFSLQEDTGVEANMADLSATFSMFNNNISNYIYLSQQVDAAGNAIVDAQGNKTYQYQQAKAQLYGVEATFGLHPVAWKGFAFDNSPGGYLWI</sequence>
<keyword evidence="9 10" id="KW-0998">Cell outer membrane</keyword>
<keyword evidence="2 10" id="KW-0813">Transport</keyword>
<evidence type="ECO:0000256" key="11">
    <source>
        <dbReference type="RuleBase" id="RU003357"/>
    </source>
</evidence>
<evidence type="ECO:0000256" key="9">
    <source>
        <dbReference type="ARBA" id="ARBA00023237"/>
    </source>
</evidence>
<keyword evidence="15" id="KW-1185">Reference proteome</keyword>
<keyword evidence="4 10" id="KW-0812">Transmembrane</keyword>
<comment type="subcellular location">
    <subcellularLocation>
        <location evidence="1 10">Cell outer membrane</location>
        <topology evidence="1 10">Multi-pass membrane protein</topology>
    </subcellularLocation>
</comment>
<accession>A0ABX1W199</accession>
<comment type="caution">
    <text evidence="14">The sequence shown here is derived from an EMBL/GenBank/DDBJ whole genome shotgun (WGS) entry which is preliminary data.</text>
</comment>
<reference evidence="14 15" key="1">
    <citation type="submission" date="2020-05" db="EMBL/GenBank/DDBJ databases">
        <authorList>
            <person name="Khan S.A."/>
            <person name="Jeon C.O."/>
            <person name="Chun B.H."/>
        </authorList>
    </citation>
    <scope>NUCLEOTIDE SEQUENCE [LARGE SCALE GENOMIC DNA]</scope>
    <source>
        <strain evidence="14 15">S1162</strain>
    </source>
</reference>
<dbReference type="SUPFAM" id="SSF56935">
    <property type="entry name" value="Porins"/>
    <property type="match status" value="1"/>
</dbReference>
<dbReference type="Gene3D" id="2.40.170.20">
    <property type="entry name" value="TonB-dependent receptor, beta-barrel domain"/>
    <property type="match status" value="1"/>
</dbReference>
<evidence type="ECO:0000256" key="2">
    <source>
        <dbReference type="ARBA" id="ARBA00022448"/>
    </source>
</evidence>
<dbReference type="Proteomes" id="UP000566071">
    <property type="component" value="Unassembled WGS sequence"/>
</dbReference>
<feature type="domain" description="TonB-dependent receptor plug" evidence="13">
    <location>
        <begin position="2"/>
        <end position="28"/>
    </location>
</feature>
<evidence type="ECO:0000259" key="12">
    <source>
        <dbReference type="Pfam" id="PF00593"/>
    </source>
</evidence>
<proteinExistence type="inferred from homology"/>
<dbReference type="Pfam" id="PF07715">
    <property type="entry name" value="Plug"/>
    <property type="match status" value="1"/>
</dbReference>
<evidence type="ECO:0000256" key="1">
    <source>
        <dbReference type="ARBA" id="ARBA00004571"/>
    </source>
</evidence>
<comment type="similarity">
    <text evidence="10 11">Belongs to the TonB-dependent receptor family.</text>
</comment>
<evidence type="ECO:0000256" key="7">
    <source>
        <dbReference type="ARBA" id="ARBA00023136"/>
    </source>
</evidence>
<organism evidence="14 15">
    <name type="scientific">Mucilaginibacter humi</name>
    <dbReference type="NCBI Taxonomy" id="2732510"/>
    <lineage>
        <taxon>Bacteria</taxon>
        <taxon>Pseudomonadati</taxon>
        <taxon>Bacteroidota</taxon>
        <taxon>Sphingobacteriia</taxon>
        <taxon>Sphingobacteriales</taxon>
        <taxon>Sphingobacteriaceae</taxon>
        <taxon>Mucilaginibacter</taxon>
    </lineage>
</organism>
<dbReference type="InterPro" id="IPR012910">
    <property type="entry name" value="Plug_dom"/>
</dbReference>
<evidence type="ECO:0000256" key="8">
    <source>
        <dbReference type="ARBA" id="ARBA00023170"/>
    </source>
</evidence>
<dbReference type="Pfam" id="PF00593">
    <property type="entry name" value="TonB_dep_Rec_b-barrel"/>
    <property type="match status" value="1"/>
</dbReference>
<dbReference type="PANTHER" id="PTHR30069:SF29">
    <property type="entry name" value="HEMOGLOBIN AND HEMOGLOBIN-HAPTOGLOBIN-BINDING PROTEIN 1-RELATED"/>
    <property type="match status" value="1"/>
</dbReference>
<dbReference type="RefSeq" id="WP_175269575.1">
    <property type="nucleotide sequence ID" value="NZ_JABFCR010000023.1"/>
</dbReference>
<dbReference type="InterPro" id="IPR000531">
    <property type="entry name" value="Beta-barrel_TonB"/>
</dbReference>
<dbReference type="InterPro" id="IPR037066">
    <property type="entry name" value="Plug_dom_sf"/>
</dbReference>
<feature type="domain" description="TonB-dependent receptor-like beta-barrel" evidence="12">
    <location>
        <begin position="95"/>
        <end position="474"/>
    </location>
</feature>
<evidence type="ECO:0000256" key="3">
    <source>
        <dbReference type="ARBA" id="ARBA00022452"/>
    </source>
</evidence>
<dbReference type="EMBL" id="JABFCR010000023">
    <property type="protein sequence ID" value="NNU33895.1"/>
    <property type="molecule type" value="Genomic_DNA"/>
</dbReference>
<evidence type="ECO:0000313" key="14">
    <source>
        <dbReference type="EMBL" id="NNU33895.1"/>
    </source>
</evidence>
<name>A0ABX1W199_9SPHI</name>
<evidence type="ECO:0000256" key="10">
    <source>
        <dbReference type="PROSITE-ProRule" id="PRU01360"/>
    </source>
</evidence>
<gene>
    <name evidence="14" type="ORF">HK413_06585</name>
</gene>
<dbReference type="InterPro" id="IPR036942">
    <property type="entry name" value="Beta-barrel_TonB_sf"/>
</dbReference>
<keyword evidence="8 14" id="KW-0675">Receptor</keyword>
<keyword evidence="5" id="KW-0732">Signal</keyword>